<dbReference type="Gene3D" id="3.30.710.10">
    <property type="entry name" value="Potassium Channel Kv1.1, Chain A"/>
    <property type="match status" value="1"/>
</dbReference>
<dbReference type="Proteomes" id="UP001305779">
    <property type="component" value="Unassembled WGS sequence"/>
</dbReference>
<organism evidence="3 4">
    <name type="scientific">Zasmidium cellare</name>
    <name type="common">Wine cellar mold</name>
    <name type="synonym">Racodium cellare</name>
    <dbReference type="NCBI Taxonomy" id="395010"/>
    <lineage>
        <taxon>Eukaryota</taxon>
        <taxon>Fungi</taxon>
        <taxon>Dikarya</taxon>
        <taxon>Ascomycota</taxon>
        <taxon>Pezizomycotina</taxon>
        <taxon>Dothideomycetes</taxon>
        <taxon>Dothideomycetidae</taxon>
        <taxon>Mycosphaerellales</taxon>
        <taxon>Mycosphaerellaceae</taxon>
        <taxon>Zasmidium</taxon>
    </lineage>
</organism>
<dbReference type="SMART" id="SM00225">
    <property type="entry name" value="BTB"/>
    <property type="match status" value="1"/>
</dbReference>
<evidence type="ECO:0000313" key="3">
    <source>
        <dbReference type="EMBL" id="KAK4500020.1"/>
    </source>
</evidence>
<dbReference type="InterPro" id="IPR000210">
    <property type="entry name" value="BTB/POZ_dom"/>
</dbReference>
<dbReference type="SUPFAM" id="SSF54695">
    <property type="entry name" value="POZ domain"/>
    <property type="match status" value="1"/>
</dbReference>
<gene>
    <name evidence="3" type="ORF">PRZ48_008206</name>
</gene>
<evidence type="ECO:0008006" key="5">
    <source>
        <dbReference type="Google" id="ProtNLM"/>
    </source>
</evidence>
<sequence>MAGAPFQSKDKFLQKLSENITDTQFADFTIVNCGQEYKVHKVIVGSHSSYFYRLFKSSFLEATQNRIVLEEDPKLAVKCMIEYFYKFDYKVGLGDVSQHEALSYLWASGDIASEYIGKVLSSTAPGPLDATPSSTLEVHAHVYTLADKYDIPHLKVLAKEKFREETLYCISDKALVYGFLKVVPYVYENTAPGDMGLRSCLVDAWRAEADFVNYHLSDENLRDLFERFPELGADLFTGQVNGHRAPSKKHNKRAGRDTALIVQPCVPRPQGLPLL</sequence>
<dbReference type="EMBL" id="JAXOVC010000006">
    <property type="protein sequence ID" value="KAK4500020.1"/>
    <property type="molecule type" value="Genomic_DNA"/>
</dbReference>
<feature type="domain" description="BTB" evidence="1">
    <location>
        <begin position="26"/>
        <end position="93"/>
    </location>
</feature>
<evidence type="ECO:0000259" key="2">
    <source>
        <dbReference type="PROSITE" id="PS50834"/>
    </source>
</evidence>
<accession>A0ABR0EFF5</accession>
<keyword evidence="4" id="KW-1185">Reference proteome</keyword>
<dbReference type="Pfam" id="PF00651">
    <property type="entry name" value="BTB"/>
    <property type="match status" value="1"/>
</dbReference>
<feature type="domain" description="HIN-200" evidence="2">
    <location>
        <begin position="119"/>
        <end position="182"/>
    </location>
</feature>
<evidence type="ECO:0000313" key="4">
    <source>
        <dbReference type="Proteomes" id="UP001305779"/>
    </source>
</evidence>
<dbReference type="PROSITE" id="PS50097">
    <property type="entry name" value="BTB"/>
    <property type="match status" value="1"/>
</dbReference>
<reference evidence="3 4" key="1">
    <citation type="journal article" date="2023" name="G3 (Bethesda)">
        <title>A chromosome-level genome assembly of Zasmidium syzygii isolated from banana leaves.</title>
        <authorList>
            <person name="van Westerhoven A.C."/>
            <person name="Mehrabi R."/>
            <person name="Talebi R."/>
            <person name="Steentjes M.B.F."/>
            <person name="Corcolon B."/>
            <person name="Chong P.A."/>
            <person name="Kema G.H.J."/>
            <person name="Seidl M.F."/>
        </authorList>
    </citation>
    <scope>NUCLEOTIDE SEQUENCE [LARGE SCALE GENOMIC DNA]</scope>
    <source>
        <strain evidence="3 4">P124</strain>
    </source>
</reference>
<name>A0ABR0EFF5_ZASCE</name>
<evidence type="ECO:0000259" key="1">
    <source>
        <dbReference type="PROSITE" id="PS50097"/>
    </source>
</evidence>
<dbReference type="PANTHER" id="PTHR47843:SF5">
    <property type="entry name" value="BTB_POZ DOMAIN PROTEIN"/>
    <property type="match status" value="1"/>
</dbReference>
<comment type="caution">
    <text evidence="3">The sequence shown here is derived from an EMBL/GenBank/DDBJ whole genome shotgun (WGS) entry which is preliminary data.</text>
</comment>
<protein>
    <recommendedName>
        <fullName evidence="5">BTB domain-containing protein</fullName>
    </recommendedName>
</protein>
<dbReference type="CDD" id="cd18186">
    <property type="entry name" value="BTB_POZ_ZBTB_KLHL-like"/>
    <property type="match status" value="1"/>
</dbReference>
<dbReference type="PANTHER" id="PTHR47843">
    <property type="entry name" value="BTB DOMAIN-CONTAINING PROTEIN-RELATED"/>
    <property type="match status" value="1"/>
</dbReference>
<dbReference type="PROSITE" id="PS50834">
    <property type="entry name" value="HIN_200"/>
    <property type="match status" value="1"/>
</dbReference>
<dbReference type="InterPro" id="IPR004021">
    <property type="entry name" value="HIN200/IF120x"/>
</dbReference>
<proteinExistence type="predicted"/>
<dbReference type="InterPro" id="IPR011333">
    <property type="entry name" value="SKP1/BTB/POZ_sf"/>
</dbReference>